<sequence>MTTKRNWRQEKVMAASEDVGERVNQADGEGIRARGVQRMVVREREIQMSESRQTEQKSESGSQASSERKKGRPRESVTRGRGRGRRSGPPSLPPSLAATEARPTSSGNTGTHNPPSRTHPE</sequence>
<reference evidence="2" key="1">
    <citation type="submission" date="2020-06" db="EMBL/GenBank/DDBJ databases">
        <title>WGS assembly of Ceratodon purpureus strain R40.</title>
        <authorList>
            <person name="Carey S.B."/>
            <person name="Jenkins J."/>
            <person name="Shu S."/>
            <person name="Lovell J.T."/>
            <person name="Sreedasyam A."/>
            <person name="Maumus F."/>
            <person name="Tiley G.P."/>
            <person name="Fernandez-Pozo N."/>
            <person name="Barry K."/>
            <person name="Chen C."/>
            <person name="Wang M."/>
            <person name="Lipzen A."/>
            <person name="Daum C."/>
            <person name="Saski C.A."/>
            <person name="Payton A.C."/>
            <person name="Mcbreen J.C."/>
            <person name="Conrad R.E."/>
            <person name="Kollar L.M."/>
            <person name="Olsson S."/>
            <person name="Huttunen S."/>
            <person name="Landis J.B."/>
            <person name="Wickett N.J."/>
            <person name="Johnson M.G."/>
            <person name="Rensing S.A."/>
            <person name="Grimwood J."/>
            <person name="Schmutz J."/>
            <person name="Mcdaniel S.F."/>
        </authorList>
    </citation>
    <scope>NUCLEOTIDE SEQUENCE</scope>
    <source>
        <strain evidence="2">R40</strain>
    </source>
</reference>
<accession>A0A8T0GQI6</accession>
<evidence type="ECO:0000313" key="2">
    <source>
        <dbReference type="EMBL" id="KAG0560559.1"/>
    </source>
</evidence>
<keyword evidence="3" id="KW-1185">Reference proteome</keyword>
<gene>
    <name evidence="2" type="ORF">KC19_10G189800</name>
</gene>
<feature type="compositionally biased region" description="Basic and acidic residues" evidence="1">
    <location>
        <begin position="40"/>
        <end position="58"/>
    </location>
</feature>
<evidence type="ECO:0000313" key="3">
    <source>
        <dbReference type="Proteomes" id="UP000822688"/>
    </source>
</evidence>
<feature type="compositionally biased region" description="Polar residues" evidence="1">
    <location>
        <begin position="102"/>
        <end position="121"/>
    </location>
</feature>
<name>A0A8T0GQI6_CERPU</name>
<organism evidence="2 3">
    <name type="scientific">Ceratodon purpureus</name>
    <name type="common">Fire moss</name>
    <name type="synonym">Dicranum purpureum</name>
    <dbReference type="NCBI Taxonomy" id="3225"/>
    <lineage>
        <taxon>Eukaryota</taxon>
        <taxon>Viridiplantae</taxon>
        <taxon>Streptophyta</taxon>
        <taxon>Embryophyta</taxon>
        <taxon>Bryophyta</taxon>
        <taxon>Bryophytina</taxon>
        <taxon>Bryopsida</taxon>
        <taxon>Dicranidae</taxon>
        <taxon>Pseudoditrichales</taxon>
        <taxon>Ditrichaceae</taxon>
        <taxon>Ceratodon</taxon>
    </lineage>
</organism>
<protein>
    <submittedName>
        <fullName evidence="2">Uncharacterized protein</fullName>
    </submittedName>
</protein>
<comment type="caution">
    <text evidence="2">The sequence shown here is derived from an EMBL/GenBank/DDBJ whole genome shotgun (WGS) entry which is preliminary data.</text>
</comment>
<dbReference type="EMBL" id="CM026431">
    <property type="protein sequence ID" value="KAG0560559.1"/>
    <property type="molecule type" value="Genomic_DNA"/>
</dbReference>
<evidence type="ECO:0000256" key="1">
    <source>
        <dbReference type="SAM" id="MobiDB-lite"/>
    </source>
</evidence>
<dbReference type="Proteomes" id="UP000822688">
    <property type="component" value="Chromosome 10"/>
</dbReference>
<proteinExistence type="predicted"/>
<feature type="region of interest" description="Disordered" evidence="1">
    <location>
        <begin position="1"/>
        <end position="121"/>
    </location>
</feature>
<dbReference type="AlphaFoldDB" id="A0A8T0GQI6"/>